<dbReference type="AlphaFoldDB" id="D3UJJ8"/>
<dbReference type="InterPro" id="IPR029039">
    <property type="entry name" value="Flavoprotein-like_sf"/>
</dbReference>
<evidence type="ECO:0000256" key="2">
    <source>
        <dbReference type="ARBA" id="ARBA00005267"/>
    </source>
</evidence>
<keyword evidence="10" id="KW-1185">Reference proteome</keyword>
<dbReference type="Gene3D" id="3.40.50.360">
    <property type="match status" value="1"/>
</dbReference>
<dbReference type="eggNOG" id="COG0716">
    <property type="taxonomic scope" value="Bacteria"/>
</dbReference>
<dbReference type="InterPro" id="IPR010086">
    <property type="entry name" value="Flavodoxin_lc"/>
</dbReference>
<keyword evidence="4 7" id="KW-0285">Flavoprotein</keyword>
<feature type="domain" description="Flavodoxin-like" evidence="8">
    <location>
        <begin position="4"/>
        <end position="161"/>
    </location>
</feature>
<dbReference type="GO" id="GO:0010181">
    <property type="term" value="F:FMN binding"/>
    <property type="evidence" value="ECO:0007669"/>
    <property type="project" value="UniProtKB-UniRule"/>
</dbReference>
<evidence type="ECO:0000313" key="10">
    <source>
        <dbReference type="Proteomes" id="UP000001522"/>
    </source>
</evidence>
<evidence type="ECO:0000256" key="1">
    <source>
        <dbReference type="ARBA" id="ARBA00001917"/>
    </source>
</evidence>
<evidence type="ECO:0000256" key="5">
    <source>
        <dbReference type="ARBA" id="ARBA00022643"/>
    </source>
</evidence>
<dbReference type="InterPro" id="IPR008254">
    <property type="entry name" value="Flavodoxin/NO_synth"/>
</dbReference>
<dbReference type="Proteomes" id="UP000001522">
    <property type="component" value="Chromosome"/>
</dbReference>
<comment type="cofactor">
    <cofactor evidence="1 7">
        <name>FMN</name>
        <dbReference type="ChEBI" id="CHEBI:58210"/>
    </cofactor>
</comment>
<evidence type="ECO:0000313" key="9">
    <source>
        <dbReference type="EMBL" id="CBG40674.1"/>
    </source>
</evidence>
<dbReference type="PANTHER" id="PTHR42809">
    <property type="entry name" value="FLAVODOXIN 2"/>
    <property type="match status" value="1"/>
</dbReference>
<dbReference type="PROSITE" id="PS50902">
    <property type="entry name" value="FLAVODOXIN_LIKE"/>
    <property type="match status" value="1"/>
</dbReference>
<keyword evidence="5 7" id="KW-0288">FMN</keyword>
<dbReference type="InterPro" id="IPR050619">
    <property type="entry name" value="Flavodoxin"/>
</dbReference>
<accession>D3UJJ8</accession>
<keyword evidence="6 7" id="KW-0249">Electron transport</keyword>
<dbReference type="InterPro" id="IPR001226">
    <property type="entry name" value="Flavodoxin_CS"/>
</dbReference>
<evidence type="ECO:0000256" key="3">
    <source>
        <dbReference type="ARBA" id="ARBA00022448"/>
    </source>
</evidence>
<dbReference type="NCBIfam" id="NF006739">
    <property type="entry name" value="PRK09267.1-5"/>
    <property type="match status" value="1"/>
</dbReference>
<dbReference type="GO" id="GO:0009055">
    <property type="term" value="F:electron transfer activity"/>
    <property type="evidence" value="ECO:0007669"/>
    <property type="project" value="UniProtKB-UniRule"/>
</dbReference>
<dbReference type="PROSITE" id="PS00201">
    <property type="entry name" value="FLAVODOXIN"/>
    <property type="match status" value="1"/>
</dbReference>
<comment type="similarity">
    <text evidence="2 7">Belongs to the flavodoxin family.</text>
</comment>
<dbReference type="SUPFAM" id="SSF52218">
    <property type="entry name" value="Flavoproteins"/>
    <property type="match status" value="1"/>
</dbReference>
<gene>
    <name evidence="9" type="primary">fldA</name>
    <name evidence="9" type="ordered locus">HMU14210</name>
</gene>
<proteinExistence type="inferred from homology"/>
<evidence type="ECO:0000256" key="6">
    <source>
        <dbReference type="ARBA" id="ARBA00022982"/>
    </source>
</evidence>
<protein>
    <recommendedName>
        <fullName evidence="7">Flavodoxin</fullName>
    </recommendedName>
</protein>
<dbReference type="HOGENOM" id="CLU_051402_1_0_7"/>
<name>D3UJJ8_HELM1</name>
<dbReference type="PANTHER" id="PTHR42809:SF1">
    <property type="entry name" value="FLAVODOXIN 1"/>
    <property type="match status" value="1"/>
</dbReference>
<evidence type="ECO:0000256" key="7">
    <source>
        <dbReference type="PIRNR" id="PIRNR038996"/>
    </source>
</evidence>
<organism evidence="9 10">
    <name type="scientific">Helicobacter mustelae (strain ATCC 43772 / CCUG 25715 / CIP 103759 / LMG 18044 / NCTC 12198 / R85-136P)</name>
    <name type="common">Campylobacter mustelae</name>
    <dbReference type="NCBI Taxonomy" id="679897"/>
    <lineage>
        <taxon>Bacteria</taxon>
        <taxon>Pseudomonadati</taxon>
        <taxon>Campylobacterota</taxon>
        <taxon>Epsilonproteobacteria</taxon>
        <taxon>Campylobacterales</taxon>
        <taxon>Helicobacteraceae</taxon>
        <taxon>Helicobacter</taxon>
    </lineage>
</organism>
<dbReference type="KEGG" id="hms:HMU14210"/>
<evidence type="ECO:0000259" key="8">
    <source>
        <dbReference type="PROSITE" id="PS50902"/>
    </source>
</evidence>
<keyword evidence="3 7" id="KW-0813">Transport</keyword>
<dbReference type="PIRSF" id="PIRSF038996">
    <property type="entry name" value="FldA"/>
    <property type="match status" value="1"/>
</dbReference>
<reference evidence="9 10" key="1">
    <citation type="journal article" date="2010" name="BMC Genomics">
        <title>Comparative genomics and proteomics of Helicobacter mustelae, an ulcerogenic and carcinogenic gastric pathogen.</title>
        <authorList>
            <person name="O'Toole P.W."/>
            <person name="Snelling W.J."/>
            <person name="Canchaya C."/>
            <person name="Forde B.M."/>
            <person name="Hardie K.R."/>
            <person name="Josenhans C."/>
            <person name="Graham R.L.J."/>
            <person name="McMullan G."/>
            <person name="Parkhill J."/>
            <person name="Belda E."/>
            <person name="Bentley S.D."/>
        </authorList>
    </citation>
    <scope>NUCLEOTIDE SEQUENCE [LARGE SCALE GENOMIC DNA]</scope>
    <source>
        <strain evidence="10">ATCC 43772 / LMG 18044 / NCTC 12198 / 12198</strain>
    </source>
</reference>
<dbReference type="EMBL" id="FN555004">
    <property type="protein sequence ID" value="CBG40674.1"/>
    <property type="molecule type" value="Genomic_DNA"/>
</dbReference>
<dbReference type="RefSeq" id="WP_013023739.1">
    <property type="nucleotide sequence ID" value="NC_013949.1"/>
</dbReference>
<dbReference type="STRING" id="679897.HMU14210"/>
<dbReference type="Pfam" id="PF00258">
    <property type="entry name" value="Flavodoxin_1"/>
    <property type="match status" value="1"/>
</dbReference>
<sequence>MKKIGIFYGTDGGNTHTVADKIAKEIGGEVDVIDISKASKDQVLGYENLILASSTYGAGDLQSDWEDILDSFSQEDFHGKVIGLVGLGDQDTYSDTFCDSLSHLYEKVKLGKVVGHTDVDGYDFSDTKSIEDGKFVGLVIDEDNQEDLSDERIKKWVAEIKPLFL</sequence>
<evidence type="ECO:0000256" key="4">
    <source>
        <dbReference type="ARBA" id="ARBA00022630"/>
    </source>
</evidence>
<comment type="function">
    <text evidence="7">Low-potential electron donor to a number of redox enzymes.</text>
</comment>
<dbReference type="NCBIfam" id="TIGR01752">
    <property type="entry name" value="flav_long"/>
    <property type="match status" value="1"/>
</dbReference>